<gene>
    <name evidence="1" type="ORF">E4U92_24015</name>
</gene>
<accession>A0A4U5WZ10</accession>
<organism evidence="1 2">
    <name type="scientific">Streptomyces galbus</name>
    <dbReference type="NCBI Taxonomy" id="33898"/>
    <lineage>
        <taxon>Bacteria</taxon>
        <taxon>Bacillati</taxon>
        <taxon>Actinomycetota</taxon>
        <taxon>Actinomycetes</taxon>
        <taxon>Kitasatosporales</taxon>
        <taxon>Streptomycetaceae</taxon>
        <taxon>Streptomyces</taxon>
    </lineage>
</organism>
<evidence type="ECO:0000313" key="1">
    <source>
        <dbReference type="EMBL" id="TKT06941.1"/>
    </source>
</evidence>
<dbReference type="EMBL" id="SZPR01000019">
    <property type="protein sequence ID" value="TKT06941.1"/>
    <property type="molecule type" value="Genomic_DNA"/>
</dbReference>
<name>A0A4U5WZ10_STRGB</name>
<proteinExistence type="predicted"/>
<reference evidence="1 2" key="1">
    <citation type="submission" date="2019-04" db="EMBL/GenBank/DDBJ databases">
        <title>Streptomyces lasaliensis sp.nov., an Actinomycete isolated from soil which produces the polyether antibiotic lasalocid.</title>
        <authorList>
            <person name="Erwin G."/>
            <person name="Haber C."/>
        </authorList>
    </citation>
    <scope>NUCLEOTIDE SEQUENCE [LARGE SCALE GENOMIC DNA]</scope>
    <source>
        <strain evidence="1 2">DSM 40089</strain>
    </source>
</reference>
<dbReference type="AlphaFoldDB" id="A0A4U5WZ10"/>
<comment type="caution">
    <text evidence="1">The sequence shown here is derived from an EMBL/GenBank/DDBJ whole genome shotgun (WGS) entry which is preliminary data.</text>
</comment>
<sequence>MAAGRWVTGVAATGVLVATGAWVRWAAGVDGPLWEEVRPVIEARLAAQEQGTGYGSALPGLGARWFCRARPLDLDERDGVVRAGVATLCVEYGVRDGALVACSGDQVPQEVRLRRAADGGYRVVALEEAPDGAGSAAWRRDHFGLFADPDRPDPSAQAALETAARSHFGLPPDARVTDC</sequence>
<protein>
    <submittedName>
        <fullName evidence="1">Uncharacterized protein</fullName>
    </submittedName>
</protein>
<evidence type="ECO:0000313" key="2">
    <source>
        <dbReference type="Proteomes" id="UP000308632"/>
    </source>
</evidence>
<dbReference type="RefSeq" id="WP_137302525.1">
    <property type="nucleotide sequence ID" value="NZ_BMVD01000004.1"/>
</dbReference>
<dbReference type="Proteomes" id="UP000308632">
    <property type="component" value="Unassembled WGS sequence"/>
</dbReference>